<feature type="transmembrane region" description="Helical" evidence="5">
    <location>
        <begin position="6"/>
        <end position="24"/>
    </location>
</feature>
<evidence type="ECO:0000259" key="6">
    <source>
        <dbReference type="Pfam" id="PF07291"/>
    </source>
</evidence>
<evidence type="ECO:0000256" key="4">
    <source>
        <dbReference type="ARBA" id="ARBA00023136"/>
    </source>
</evidence>
<dbReference type="Proteomes" id="UP000660454">
    <property type="component" value="Unassembled WGS sequence"/>
</dbReference>
<keyword evidence="8" id="KW-1185">Reference proteome</keyword>
<keyword evidence="4 5" id="KW-0472">Membrane</keyword>
<feature type="transmembrane region" description="Helical" evidence="5">
    <location>
        <begin position="72"/>
        <end position="94"/>
    </location>
</feature>
<sequence length="175" mass="17093">MGYVSLSLRLALAGVLLVSAVGKARDRDAFVAAVRRIGRVRGRGSSAAVAALVAAGELTAALTLPWPATAPFGLGLAGALLVAFTVALAVAVRAGTGGPCACFGPSSAPVGARHLVRNAVLLAAVLVAATPVRGTVPAPVESWGVPEVAACLLVALAAAAAVAALDHLAELLGPP</sequence>
<comment type="caution">
    <text evidence="7">The sequence shown here is derived from an EMBL/GenBank/DDBJ whole genome shotgun (WGS) entry which is preliminary data.</text>
</comment>
<protein>
    <recommendedName>
        <fullName evidence="6">Methylamine utilisation protein MauE domain-containing protein</fullName>
    </recommendedName>
</protein>
<feature type="transmembrane region" description="Helical" evidence="5">
    <location>
        <begin position="45"/>
        <end position="66"/>
    </location>
</feature>
<evidence type="ECO:0000256" key="3">
    <source>
        <dbReference type="ARBA" id="ARBA00022989"/>
    </source>
</evidence>
<reference evidence="7 8" key="1">
    <citation type="submission" date="2021-01" db="EMBL/GenBank/DDBJ databases">
        <title>Whole genome shotgun sequence of Microbispora siamensis NBRC 104113.</title>
        <authorList>
            <person name="Komaki H."/>
            <person name="Tamura T."/>
        </authorList>
    </citation>
    <scope>NUCLEOTIDE SEQUENCE [LARGE SCALE GENOMIC DNA]</scope>
    <source>
        <strain evidence="7 8">NBRC 104113</strain>
    </source>
</reference>
<dbReference type="InterPro" id="IPR009908">
    <property type="entry name" value="Methylamine_util_MauE"/>
</dbReference>
<evidence type="ECO:0000256" key="5">
    <source>
        <dbReference type="SAM" id="Phobius"/>
    </source>
</evidence>
<organism evidence="7 8">
    <name type="scientific">Microbispora siamensis</name>
    <dbReference type="NCBI Taxonomy" id="564413"/>
    <lineage>
        <taxon>Bacteria</taxon>
        <taxon>Bacillati</taxon>
        <taxon>Actinomycetota</taxon>
        <taxon>Actinomycetes</taxon>
        <taxon>Streptosporangiales</taxon>
        <taxon>Streptosporangiaceae</taxon>
        <taxon>Microbispora</taxon>
    </lineage>
</organism>
<gene>
    <name evidence="7" type="ORF">Msi02_79850</name>
</gene>
<keyword evidence="3 5" id="KW-1133">Transmembrane helix</keyword>
<comment type="subcellular location">
    <subcellularLocation>
        <location evidence="1">Membrane</location>
        <topology evidence="1">Multi-pass membrane protein</topology>
    </subcellularLocation>
</comment>
<evidence type="ECO:0000256" key="1">
    <source>
        <dbReference type="ARBA" id="ARBA00004141"/>
    </source>
</evidence>
<feature type="transmembrane region" description="Helical" evidence="5">
    <location>
        <begin position="144"/>
        <end position="165"/>
    </location>
</feature>
<accession>A0ABQ4H0I2</accession>
<evidence type="ECO:0000313" key="7">
    <source>
        <dbReference type="EMBL" id="GIH67168.1"/>
    </source>
</evidence>
<proteinExistence type="predicted"/>
<dbReference type="RefSeq" id="WP_204052889.1">
    <property type="nucleotide sequence ID" value="NZ_BOOF01000068.1"/>
</dbReference>
<dbReference type="EMBL" id="BOOF01000068">
    <property type="protein sequence ID" value="GIH67168.1"/>
    <property type="molecule type" value="Genomic_DNA"/>
</dbReference>
<evidence type="ECO:0000256" key="2">
    <source>
        <dbReference type="ARBA" id="ARBA00022692"/>
    </source>
</evidence>
<name>A0ABQ4H0I2_9ACTN</name>
<dbReference type="Pfam" id="PF07291">
    <property type="entry name" value="MauE"/>
    <property type="match status" value="1"/>
</dbReference>
<feature type="domain" description="Methylamine utilisation protein MauE" evidence="6">
    <location>
        <begin position="1"/>
        <end position="129"/>
    </location>
</feature>
<evidence type="ECO:0000313" key="8">
    <source>
        <dbReference type="Proteomes" id="UP000660454"/>
    </source>
</evidence>
<keyword evidence="2 5" id="KW-0812">Transmembrane</keyword>